<dbReference type="InterPro" id="IPR036527">
    <property type="entry name" value="SCP2_sterol-bd_dom_sf"/>
</dbReference>
<evidence type="ECO:0000313" key="2">
    <source>
        <dbReference type="EMBL" id="CAG9620495.1"/>
    </source>
</evidence>
<dbReference type="EMBL" id="CAKJTJ010000005">
    <property type="protein sequence ID" value="CAG9620495.1"/>
    <property type="molecule type" value="Genomic_DNA"/>
</dbReference>
<protein>
    <submittedName>
        <fullName evidence="2">Ubiquinone biosynthesis accessory factor UbiJ</fullName>
    </submittedName>
</protein>
<comment type="caution">
    <text evidence="2">The sequence shown here is derived from an EMBL/GenBank/DDBJ whole genome shotgun (WGS) entry which is preliminary data.</text>
</comment>
<reference evidence="2 3" key="1">
    <citation type="submission" date="2021-10" db="EMBL/GenBank/DDBJ databases">
        <authorList>
            <person name="Criscuolo A."/>
        </authorList>
    </citation>
    <scope>NUCLEOTIDE SEQUENCE [LARGE SCALE GENOMIC DNA]</scope>
    <source>
        <strain evidence="3">CIP 111883</strain>
    </source>
</reference>
<dbReference type="RefSeq" id="WP_230500420.1">
    <property type="nucleotide sequence ID" value="NZ_CAKJTJ010000005.1"/>
</dbReference>
<feature type="domain" description="SCP2" evidence="1">
    <location>
        <begin position="11"/>
        <end position="103"/>
    </location>
</feature>
<keyword evidence="2" id="KW-0830">Ubiquinone</keyword>
<dbReference type="Pfam" id="PF02036">
    <property type="entry name" value="SCP2"/>
    <property type="match status" value="1"/>
</dbReference>
<dbReference type="InterPro" id="IPR003033">
    <property type="entry name" value="SCP2_sterol-bd_dom"/>
</dbReference>
<dbReference type="PANTHER" id="PTHR10094:SF25">
    <property type="entry name" value="SCP2 STEROL-BINDING DOMAIN-CONTAINING PROTEIN 1"/>
    <property type="match status" value="1"/>
</dbReference>
<dbReference type="SUPFAM" id="SSF55718">
    <property type="entry name" value="SCP-like"/>
    <property type="match status" value="1"/>
</dbReference>
<dbReference type="PANTHER" id="PTHR10094">
    <property type="entry name" value="STEROL CARRIER PROTEIN 2 SCP-2 FAMILY PROTEIN"/>
    <property type="match status" value="1"/>
</dbReference>
<keyword evidence="3" id="KW-1185">Reference proteome</keyword>
<gene>
    <name evidence="2" type="primary">ubiJ</name>
    <name evidence="2" type="ORF">BACCIP111883_01264</name>
</gene>
<evidence type="ECO:0000259" key="1">
    <source>
        <dbReference type="Pfam" id="PF02036"/>
    </source>
</evidence>
<sequence>MSVESAFNGLQVKMNVNPEEIQRLNAVYQFNLSEGKVYQVSFNDGHVNMENGEKLDPQCTLQLSDENVLKLIDGSFNTTMAFMTGKLKVTGDIGLALKLQSALEKYK</sequence>
<dbReference type="Gene3D" id="3.30.1050.10">
    <property type="entry name" value="SCP2 sterol-binding domain"/>
    <property type="match status" value="1"/>
</dbReference>
<proteinExistence type="predicted"/>
<dbReference type="Proteomes" id="UP000789833">
    <property type="component" value="Unassembled WGS sequence"/>
</dbReference>
<name>A0ABM8YL22_9BACI</name>
<organism evidence="2 3">
    <name type="scientific">Sutcliffiella rhizosphaerae</name>
    <dbReference type="NCBI Taxonomy" id="2880967"/>
    <lineage>
        <taxon>Bacteria</taxon>
        <taxon>Bacillati</taxon>
        <taxon>Bacillota</taxon>
        <taxon>Bacilli</taxon>
        <taxon>Bacillales</taxon>
        <taxon>Bacillaceae</taxon>
        <taxon>Sutcliffiella</taxon>
    </lineage>
</organism>
<accession>A0ABM8YL22</accession>
<evidence type="ECO:0000313" key="3">
    <source>
        <dbReference type="Proteomes" id="UP000789833"/>
    </source>
</evidence>